<dbReference type="Gene3D" id="3.10.110.10">
    <property type="entry name" value="Ubiquitin Conjugating Enzyme"/>
    <property type="match status" value="1"/>
</dbReference>
<dbReference type="OrthoDB" id="5600252at2759"/>
<reference evidence="10" key="1">
    <citation type="submission" date="2012-12" db="EMBL/GenBank/DDBJ databases">
        <authorList>
            <person name="Hellsten U."/>
            <person name="Grimwood J."/>
            <person name="Chapman J.A."/>
            <person name="Shapiro H."/>
            <person name="Aerts A."/>
            <person name="Otillar R.P."/>
            <person name="Terry A.Y."/>
            <person name="Boore J.L."/>
            <person name="Simakov O."/>
            <person name="Marletaz F."/>
            <person name="Cho S.-J."/>
            <person name="Edsinger-Gonzales E."/>
            <person name="Havlak P."/>
            <person name="Kuo D.-H."/>
            <person name="Larsson T."/>
            <person name="Lv J."/>
            <person name="Arendt D."/>
            <person name="Savage R."/>
            <person name="Osoegawa K."/>
            <person name="de Jong P."/>
            <person name="Lindberg D.R."/>
            <person name="Seaver E.C."/>
            <person name="Weisblat D.A."/>
            <person name="Putnam N.H."/>
            <person name="Grigoriev I.V."/>
            <person name="Rokhsar D.S."/>
        </authorList>
    </citation>
    <scope>NUCLEOTIDE SEQUENCE</scope>
    <source>
        <strain evidence="10">I ESC-2004</strain>
    </source>
</reference>
<feature type="zinc finger region" description="C3H1-type" evidence="4">
    <location>
        <begin position="175"/>
        <end position="202"/>
    </location>
</feature>
<dbReference type="PROSITE" id="PS50030">
    <property type="entry name" value="UBA"/>
    <property type="match status" value="1"/>
</dbReference>
<keyword evidence="2 4" id="KW-0863">Zinc-finger</keyword>
<dbReference type="GO" id="GO:0008270">
    <property type="term" value="F:zinc ion binding"/>
    <property type="evidence" value="ECO:0007669"/>
    <property type="project" value="UniProtKB-KW"/>
</dbReference>
<name>R7T771_CAPTE</name>
<dbReference type="InterPro" id="IPR009060">
    <property type="entry name" value="UBA-like_sf"/>
</dbReference>
<evidence type="ECO:0000256" key="3">
    <source>
        <dbReference type="ARBA" id="ARBA00022833"/>
    </source>
</evidence>
<dbReference type="InterPro" id="IPR042615">
    <property type="entry name" value="DHX57_UBA"/>
</dbReference>
<dbReference type="EnsemblMetazoa" id="CapteT73423">
    <property type="protein sequence ID" value="CapteP73423"/>
    <property type="gene ID" value="CapteG73423"/>
</dbReference>
<evidence type="ECO:0008006" key="11">
    <source>
        <dbReference type="Google" id="ProtNLM"/>
    </source>
</evidence>
<evidence type="ECO:0000256" key="4">
    <source>
        <dbReference type="PROSITE-ProRule" id="PRU00723"/>
    </source>
</evidence>
<reference evidence="8 10" key="2">
    <citation type="journal article" date="2013" name="Nature">
        <title>Insights into bilaterian evolution from three spiralian genomes.</title>
        <authorList>
            <person name="Simakov O."/>
            <person name="Marletaz F."/>
            <person name="Cho S.J."/>
            <person name="Edsinger-Gonzales E."/>
            <person name="Havlak P."/>
            <person name="Hellsten U."/>
            <person name="Kuo D.H."/>
            <person name="Larsson T."/>
            <person name="Lv J."/>
            <person name="Arendt D."/>
            <person name="Savage R."/>
            <person name="Osoegawa K."/>
            <person name="de Jong P."/>
            <person name="Grimwood J."/>
            <person name="Chapman J.A."/>
            <person name="Shapiro H."/>
            <person name="Aerts A."/>
            <person name="Otillar R.P."/>
            <person name="Terry A.Y."/>
            <person name="Boore J.L."/>
            <person name="Grigoriev I.V."/>
            <person name="Lindberg D.R."/>
            <person name="Seaver E.C."/>
            <person name="Weisblat D.A."/>
            <person name="Putnam N.H."/>
            <person name="Rokhsar D.S."/>
        </authorList>
    </citation>
    <scope>NUCLEOTIDE SEQUENCE</scope>
    <source>
        <strain evidence="8 10">I ESC-2004</strain>
    </source>
</reference>
<dbReference type="EMBL" id="KB311460">
    <property type="protein sequence ID" value="ELT89228.1"/>
    <property type="molecule type" value="Genomic_DNA"/>
</dbReference>
<dbReference type="PROSITE" id="PS50908">
    <property type="entry name" value="RWD"/>
    <property type="match status" value="1"/>
</dbReference>
<dbReference type="InterPro" id="IPR000571">
    <property type="entry name" value="Znf_CCCH"/>
</dbReference>
<proteinExistence type="predicted"/>
<dbReference type="InterPro" id="IPR036855">
    <property type="entry name" value="Znf_CCCH_sf"/>
</dbReference>
<feature type="domain" description="UBA" evidence="5">
    <location>
        <begin position="58"/>
        <end position="98"/>
    </location>
</feature>
<evidence type="ECO:0000313" key="9">
    <source>
        <dbReference type="EnsemblMetazoa" id="CapteP73423"/>
    </source>
</evidence>
<reference evidence="9" key="3">
    <citation type="submission" date="2015-06" db="UniProtKB">
        <authorList>
            <consortium name="EnsemblMetazoa"/>
        </authorList>
    </citation>
    <scope>IDENTIFICATION</scope>
</reference>
<dbReference type="SUPFAM" id="SSF54495">
    <property type="entry name" value="UBC-like"/>
    <property type="match status" value="1"/>
</dbReference>
<dbReference type="EMBL" id="AMQN01014958">
    <property type="status" value="NOT_ANNOTATED_CDS"/>
    <property type="molecule type" value="Genomic_DNA"/>
</dbReference>
<dbReference type="Proteomes" id="UP000014760">
    <property type="component" value="Unassembled WGS sequence"/>
</dbReference>
<keyword evidence="1 4" id="KW-0479">Metal-binding</keyword>
<dbReference type="STRING" id="283909.R7T771"/>
<feature type="non-terminal residue" evidence="8">
    <location>
        <position position="310"/>
    </location>
</feature>
<evidence type="ECO:0000259" key="5">
    <source>
        <dbReference type="PROSITE" id="PS50030"/>
    </source>
</evidence>
<gene>
    <name evidence="8" type="ORF">CAPTEDRAFT_73423</name>
</gene>
<keyword evidence="3 4" id="KW-0862">Zinc</keyword>
<dbReference type="PROSITE" id="PS50103">
    <property type="entry name" value="ZF_C3H1"/>
    <property type="match status" value="1"/>
</dbReference>
<evidence type="ECO:0000259" key="7">
    <source>
        <dbReference type="PROSITE" id="PS50908"/>
    </source>
</evidence>
<evidence type="ECO:0000313" key="8">
    <source>
        <dbReference type="EMBL" id="ELT89228.1"/>
    </source>
</evidence>
<sequence>EDGYDELDWRAEDEYWTDDPQLVVEEVTQNQDQSESAQSAKFTRYAANKLQRYSQVELISYDTLDLLCRYGFDRSYCETALDENDGDIGYALEMLLCKCFEDILSVEVDENEISVIDVQEQREEEKMALESIYAEAFSERIPNKVWSLNLQLTHLTEISTGGAEKKSSTDLKQKQKNGPLCKFFKRGNCRFGARCHQSHDLPIEPSLNLVEQSVPKLEDKSEEYPYELEIRFPGSHKYPFQVPVIAFSSRNSQLPSHVCLRITERLLTEAQELCESHAPIVFSLVSVLEDEIEMLKCFTCHPHAYSLPKP</sequence>
<dbReference type="Gene3D" id="2.30.30.1190">
    <property type="match status" value="1"/>
</dbReference>
<feature type="domain" description="RWD" evidence="7">
    <location>
        <begin position="124"/>
        <end position="295"/>
    </location>
</feature>
<dbReference type="CDD" id="cd23825">
    <property type="entry name" value="RWD_DHX57"/>
    <property type="match status" value="1"/>
</dbReference>
<dbReference type="Pfam" id="PF00642">
    <property type="entry name" value="zf-CCCH"/>
    <property type="match status" value="1"/>
</dbReference>
<evidence type="ECO:0000256" key="2">
    <source>
        <dbReference type="ARBA" id="ARBA00022771"/>
    </source>
</evidence>
<evidence type="ECO:0000259" key="6">
    <source>
        <dbReference type="PROSITE" id="PS50103"/>
    </source>
</evidence>
<keyword evidence="10" id="KW-1185">Reference proteome</keyword>
<evidence type="ECO:0000256" key="1">
    <source>
        <dbReference type="ARBA" id="ARBA00022723"/>
    </source>
</evidence>
<dbReference type="AlphaFoldDB" id="R7T771"/>
<feature type="domain" description="C3H1-type" evidence="6">
    <location>
        <begin position="175"/>
        <end position="202"/>
    </location>
</feature>
<dbReference type="InterPro" id="IPR006575">
    <property type="entry name" value="RWD_dom"/>
</dbReference>
<evidence type="ECO:0000313" key="10">
    <source>
        <dbReference type="Proteomes" id="UP000014760"/>
    </source>
</evidence>
<dbReference type="SUPFAM" id="SSF90229">
    <property type="entry name" value="CCCH zinc finger"/>
    <property type="match status" value="1"/>
</dbReference>
<dbReference type="InterPro" id="IPR016135">
    <property type="entry name" value="UBQ-conjugating_enzyme/RWD"/>
</dbReference>
<accession>R7T771</accession>
<dbReference type="SMART" id="SM00356">
    <property type="entry name" value="ZnF_C3H1"/>
    <property type="match status" value="1"/>
</dbReference>
<dbReference type="InterPro" id="IPR015940">
    <property type="entry name" value="UBA"/>
</dbReference>
<protein>
    <recommendedName>
        <fullName evidence="11">C3H1-type domain-containing protein</fullName>
    </recommendedName>
</protein>
<dbReference type="CDD" id="cd14317">
    <property type="entry name" value="UBA_DHX57"/>
    <property type="match status" value="1"/>
</dbReference>
<dbReference type="Pfam" id="PF05773">
    <property type="entry name" value="RWD"/>
    <property type="match status" value="1"/>
</dbReference>
<dbReference type="HOGENOM" id="CLU_898864_0_0_1"/>
<dbReference type="SUPFAM" id="SSF46934">
    <property type="entry name" value="UBA-like"/>
    <property type="match status" value="1"/>
</dbReference>
<organism evidence="8">
    <name type="scientific">Capitella teleta</name>
    <name type="common">Polychaete worm</name>
    <dbReference type="NCBI Taxonomy" id="283909"/>
    <lineage>
        <taxon>Eukaryota</taxon>
        <taxon>Metazoa</taxon>
        <taxon>Spiralia</taxon>
        <taxon>Lophotrochozoa</taxon>
        <taxon>Annelida</taxon>
        <taxon>Polychaeta</taxon>
        <taxon>Sedentaria</taxon>
        <taxon>Scolecida</taxon>
        <taxon>Capitellidae</taxon>
        <taxon>Capitella</taxon>
    </lineage>
</organism>
<feature type="non-terminal residue" evidence="8">
    <location>
        <position position="1"/>
    </location>
</feature>